<protein>
    <submittedName>
        <fullName evidence="6">Transcription factor</fullName>
    </submittedName>
</protein>
<dbReference type="EMBL" id="JADNRY010000006">
    <property type="protein sequence ID" value="KAF9076567.1"/>
    <property type="molecule type" value="Genomic_DNA"/>
</dbReference>
<dbReference type="PROSITE" id="PS51299">
    <property type="entry name" value="HTH_APSES"/>
    <property type="match status" value="1"/>
</dbReference>
<dbReference type="GO" id="GO:0030907">
    <property type="term" value="C:MBF transcription complex"/>
    <property type="evidence" value="ECO:0007669"/>
    <property type="project" value="TreeGrafter"/>
</dbReference>
<dbReference type="InterPro" id="IPR003163">
    <property type="entry name" value="Tscrpt_reg_HTH_APSES-type"/>
</dbReference>
<dbReference type="FunFam" id="3.10.260.10:FF:000001">
    <property type="entry name" value="APSES transcription factor (MbpA)"/>
    <property type="match status" value="1"/>
</dbReference>
<dbReference type="GO" id="GO:0001228">
    <property type="term" value="F:DNA-binding transcription activator activity, RNA polymerase II-specific"/>
    <property type="evidence" value="ECO:0007669"/>
    <property type="project" value="UniProtKB-ARBA"/>
</dbReference>
<dbReference type="SMART" id="SM01252">
    <property type="entry name" value="KilA-N"/>
    <property type="match status" value="1"/>
</dbReference>
<dbReference type="GO" id="GO:0033309">
    <property type="term" value="C:SBF transcription complex"/>
    <property type="evidence" value="ECO:0007669"/>
    <property type="project" value="TreeGrafter"/>
</dbReference>
<feature type="compositionally biased region" description="Low complexity" evidence="4">
    <location>
        <begin position="166"/>
        <end position="187"/>
    </location>
</feature>
<dbReference type="Pfam" id="PF00023">
    <property type="entry name" value="Ank"/>
    <property type="match status" value="1"/>
</dbReference>
<feature type="repeat" description="ANK" evidence="3">
    <location>
        <begin position="375"/>
        <end position="407"/>
    </location>
</feature>
<reference evidence="6" key="1">
    <citation type="submission" date="2020-11" db="EMBL/GenBank/DDBJ databases">
        <authorList>
            <consortium name="DOE Joint Genome Institute"/>
            <person name="Ahrendt S."/>
            <person name="Riley R."/>
            <person name="Andreopoulos W."/>
            <person name="Labutti K."/>
            <person name="Pangilinan J."/>
            <person name="Ruiz-Duenas F.J."/>
            <person name="Barrasa J.M."/>
            <person name="Sanchez-Garcia M."/>
            <person name="Camarero S."/>
            <person name="Miyauchi S."/>
            <person name="Serrano A."/>
            <person name="Linde D."/>
            <person name="Babiker R."/>
            <person name="Drula E."/>
            <person name="Ayuso-Fernandez I."/>
            <person name="Pacheco R."/>
            <person name="Padilla G."/>
            <person name="Ferreira P."/>
            <person name="Barriuso J."/>
            <person name="Kellner H."/>
            <person name="Castanera R."/>
            <person name="Alfaro M."/>
            <person name="Ramirez L."/>
            <person name="Pisabarro A.G."/>
            <person name="Kuo A."/>
            <person name="Tritt A."/>
            <person name="Lipzen A."/>
            <person name="He G."/>
            <person name="Yan M."/>
            <person name="Ng V."/>
            <person name="Cullen D."/>
            <person name="Martin F."/>
            <person name="Rosso M.-N."/>
            <person name="Henrissat B."/>
            <person name="Hibbett D."/>
            <person name="Martinez A.T."/>
            <person name="Grigoriev I.V."/>
        </authorList>
    </citation>
    <scope>NUCLEOTIDE SEQUENCE</scope>
    <source>
        <strain evidence="6">AH 40177</strain>
    </source>
</reference>
<dbReference type="InterPro" id="IPR002110">
    <property type="entry name" value="Ankyrin_rpt"/>
</dbReference>
<evidence type="ECO:0000313" key="6">
    <source>
        <dbReference type="EMBL" id="KAF9076567.1"/>
    </source>
</evidence>
<dbReference type="PANTHER" id="PTHR43828:SF15">
    <property type="entry name" value="TRANSCRIPTION FACTOR MBP1"/>
    <property type="match status" value="1"/>
</dbReference>
<dbReference type="Proteomes" id="UP000772434">
    <property type="component" value="Unassembled WGS sequence"/>
</dbReference>
<accession>A0A9P5Q8F4</accession>
<gene>
    <name evidence="6" type="ORF">BDP27DRAFT_1313551</name>
</gene>
<dbReference type="PROSITE" id="PS50088">
    <property type="entry name" value="ANK_REPEAT"/>
    <property type="match status" value="2"/>
</dbReference>
<dbReference type="Pfam" id="PF04383">
    <property type="entry name" value="KilA-N"/>
    <property type="match status" value="1"/>
</dbReference>
<feature type="region of interest" description="Disordered" evidence="4">
    <location>
        <begin position="119"/>
        <end position="200"/>
    </location>
</feature>
<evidence type="ECO:0000256" key="1">
    <source>
        <dbReference type="ARBA" id="ARBA00022737"/>
    </source>
</evidence>
<dbReference type="Gene3D" id="1.25.40.20">
    <property type="entry name" value="Ankyrin repeat-containing domain"/>
    <property type="match status" value="1"/>
</dbReference>
<feature type="region of interest" description="Disordered" evidence="4">
    <location>
        <begin position="449"/>
        <end position="468"/>
    </location>
</feature>
<dbReference type="SUPFAM" id="SSF54616">
    <property type="entry name" value="DNA-binding domain of Mlu1-box binding protein MBP1"/>
    <property type="match status" value="1"/>
</dbReference>
<dbReference type="InterPro" id="IPR036770">
    <property type="entry name" value="Ankyrin_rpt-contain_sf"/>
</dbReference>
<dbReference type="PRINTS" id="PR01415">
    <property type="entry name" value="ANKYRIN"/>
</dbReference>
<sequence>MPEAQIFKATYSGIPVYEMMCKGVAVMRRRSDAWLNATQILKVAGFDKPQRTRVLEREVQKGEHEKVQGGYGKYQGTWIPLERGLQLAKQYNCDVLLKPIIDFQPAAKSPPLAPKHLVAAAAPRPARRNNPTDSVNTRSSRRQVPEPDPDDDERDTLSVAGSEDGSMTPSPSEASSSSRTPSPINSPQAGGSNGVSSRKRRRSIDDGYNDMHQNVNDARAYGDQILEYFISDTNQVPTILITPPIDFDPNMAIDDDGHTALHWACAMGRIRIVKLLLTAGADIFKVNKAGQTPLMRSVMFANNYDVRKFPELYELLHRSTLNIDNYNRTVFHHVVDVAMSKGKTHAARYYMETVLARLADYPKELADVINFQDEDGETALTMAARCRSKRLVKILIDHGADPKIVNSDGKSTEDYIIEDERFRSSPVPPSRTLSMSFRNAQVAYPPPQATPTYSFGPSNGDRPPLHHSVAGQRASTRCVNDMTSMLDSLAASFDQELRDKERDTTQAHALLSNIQAEILESQRAVGHLRAQAEGLSHAKQNLASLESDLHLRMGRRYKLGWEKWANDEESRERAIRDAAGGALALTPTTASFRVDDGPEETSSIDGPEAAARGIKRKGGTQMETVSDLVALHNDIPQDPEALLRACDALRDELGSHRKRRKQIFNELVSFQTEVGTNGKMADYRRLIGAGCGGIPPSEVDSVLTMLLETLESEEPGASTTVWGPSKVPQG</sequence>
<dbReference type="InterPro" id="IPR051642">
    <property type="entry name" value="SWI6-like"/>
</dbReference>
<name>A0A9P5Q8F4_9AGAR</name>
<keyword evidence="1" id="KW-0677">Repeat</keyword>
<feature type="domain" description="HTH APSES-type" evidence="5">
    <location>
        <begin position="6"/>
        <end position="112"/>
    </location>
</feature>
<dbReference type="SUPFAM" id="SSF48403">
    <property type="entry name" value="Ankyrin repeat"/>
    <property type="match status" value="1"/>
</dbReference>
<evidence type="ECO:0000256" key="2">
    <source>
        <dbReference type="ARBA" id="ARBA00023043"/>
    </source>
</evidence>
<dbReference type="OrthoDB" id="6718656at2759"/>
<proteinExistence type="predicted"/>
<dbReference type="Gene3D" id="3.10.260.10">
    <property type="entry name" value="Transcription regulator HTH, APSES-type DNA-binding domain"/>
    <property type="match status" value="1"/>
</dbReference>
<dbReference type="GO" id="GO:0003677">
    <property type="term" value="F:DNA binding"/>
    <property type="evidence" value="ECO:0007669"/>
    <property type="project" value="InterPro"/>
</dbReference>
<feature type="repeat" description="ANK" evidence="3">
    <location>
        <begin position="256"/>
        <end position="288"/>
    </location>
</feature>
<evidence type="ECO:0000259" key="5">
    <source>
        <dbReference type="PROSITE" id="PS51299"/>
    </source>
</evidence>
<dbReference type="FunFam" id="1.25.40.20:FF:000238">
    <property type="entry name" value="Unplaced genomic scaffold supercont1.20, whole genome shotgun sequence"/>
    <property type="match status" value="1"/>
</dbReference>
<dbReference type="AlphaFoldDB" id="A0A9P5Q8F4"/>
<dbReference type="PROSITE" id="PS50297">
    <property type="entry name" value="ANK_REP_REGION"/>
    <property type="match status" value="2"/>
</dbReference>
<dbReference type="PANTHER" id="PTHR43828">
    <property type="entry name" value="ASPARAGINASE"/>
    <property type="match status" value="1"/>
</dbReference>
<dbReference type="Pfam" id="PF12796">
    <property type="entry name" value="Ank_2"/>
    <property type="match status" value="1"/>
</dbReference>
<dbReference type="SMART" id="SM00248">
    <property type="entry name" value="ANK"/>
    <property type="match status" value="3"/>
</dbReference>
<comment type="caution">
    <text evidence="6">The sequence shown here is derived from an EMBL/GenBank/DDBJ whole genome shotgun (WGS) entry which is preliminary data.</text>
</comment>
<evidence type="ECO:0000256" key="3">
    <source>
        <dbReference type="PROSITE-ProRule" id="PRU00023"/>
    </source>
</evidence>
<evidence type="ECO:0000313" key="7">
    <source>
        <dbReference type="Proteomes" id="UP000772434"/>
    </source>
</evidence>
<feature type="compositionally biased region" description="Low complexity" evidence="4">
    <location>
        <begin position="119"/>
        <end position="131"/>
    </location>
</feature>
<dbReference type="InterPro" id="IPR036887">
    <property type="entry name" value="HTH_APSES_sf"/>
</dbReference>
<keyword evidence="2 3" id="KW-0040">ANK repeat</keyword>
<dbReference type="InterPro" id="IPR018004">
    <property type="entry name" value="KilA/APSES_HTH"/>
</dbReference>
<keyword evidence="7" id="KW-1185">Reference proteome</keyword>
<organism evidence="6 7">
    <name type="scientific">Rhodocollybia butyracea</name>
    <dbReference type="NCBI Taxonomy" id="206335"/>
    <lineage>
        <taxon>Eukaryota</taxon>
        <taxon>Fungi</taxon>
        <taxon>Dikarya</taxon>
        <taxon>Basidiomycota</taxon>
        <taxon>Agaricomycotina</taxon>
        <taxon>Agaricomycetes</taxon>
        <taxon>Agaricomycetidae</taxon>
        <taxon>Agaricales</taxon>
        <taxon>Marasmiineae</taxon>
        <taxon>Omphalotaceae</taxon>
        <taxon>Rhodocollybia</taxon>
    </lineage>
</organism>
<evidence type="ECO:0000256" key="4">
    <source>
        <dbReference type="SAM" id="MobiDB-lite"/>
    </source>
</evidence>